<dbReference type="InterPro" id="IPR029033">
    <property type="entry name" value="His_PPase_superfam"/>
</dbReference>
<dbReference type="SUPFAM" id="SSF53254">
    <property type="entry name" value="Phosphoglycerate mutase-like"/>
    <property type="match status" value="1"/>
</dbReference>
<dbReference type="Gene3D" id="3.40.50.1240">
    <property type="entry name" value="Phosphoglycerate mutase-like"/>
    <property type="match status" value="1"/>
</dbReference>
<proteinExistence type="predicted"/>
<keyword evidence="2" id="KW-1185">Reference proteome</keyword>
<sequence>MSSARTVYLVRHGEAAASWGQSPDPGLSELGHAQAKKTAQQLEANLSEPGVTLMSSPLLRAQETAIPLATSLGLEVSIDERFREVPSPVPLAERQDWLRGFMRQQWHEQEPALHQWRQNIVEAVESLSGTTIVFTHFLVINALVGWYQKHEETLVFWPDNASVTLLDESTGSLAVSSLGEQMSSVVN</sequence>
<evidence type="ECO:0000313" key="2">
    <source>
        <dbReference type="Proteomes" id="UP001626549"/>
    </source>
</evidence>
<dbReference type="InterPro" id="IPR013078">
    <property type="entry name" value="His_Pase_superF_clade-1"/>
</dbReference>
<dbReference type="Pfam" id="PF00300">
    <property type="entry name" value="His_Phos_1"/>
    <property type="match status" value="1"/>
</dbReference>
<protein>
    <submittedName>
        <fullName evidence="1">Histidine phosphatase family protein</fullName>
    </submittedName>
</protein>
<accession>A0ABZ0IEV3</accession>
<name>A0ABZ0IEV3_9GAMM</name>
<dbReference type="InterPro" id="IPR050275">
    <property type="entry name" value="PGM_Phosphatase"/>
</dbReference>
<reference evidence="1 2" key="1">
    <citation type="submission" date="2023-10" db="EMBL/GenBank/DDBJ databases">
        <title>Two novel species belonging to the OM43/NOR5 clade.</title>
        <authorList>
            <person name="Park M."/>
        </authorList>
    </citation>
    <scope>NUCLEOTIDE SEQUENCE [LARGE SCALE GENOMIC DNA]</scope>
    <source>
        <strain evidence="1 2">IMCC45268</strain>
    </source>
</reference>
<dbReference type="EMBL" id="CP136865">
    <property type="protein sequence ID" value="WOJ96556.1"/>
    <property type="molecule type" value="Genomic_DNA"/>
</dbReference>
<dbReference type="PANTHER" id="PTHR48100:SF62">
    <property type="entry name" value="GLUCOSYL-3-PHOSPHOGLYCERATE PHOSPHATASE"/>
    <property type="match status" value="1"/>
</dbReference>
<gene>
    <name evidence="1" type="ORF">R0137_15085</name>
</gene>
<evidence type="ECO:0000313" key="1">
    <source>
        <dbReference type="EMBL" id="WOJ96556.1"/>
    </source>
</evidence>
<dbReference type="CDD" id="cd07067">
    <property type="entry name" value="HP_PGM_like"/>
    <property type="match status" value="1"/>
</dbReference>
<dbReference type="Proteomes" id="UP001626549">
    <property type="component" value="Chromosome"/>
</dbReference>
<dbReference type="RefSeq" id="WP_407327234.1">
    <property type="nucleotide sequence ID" value="NZ_CP136865.1"/>
</dbReference>
<dbReference type="PANTHER" id="PTHR48100">
    <property type="entry name" value="BROAD-SPECIFICITY PHOSPHATASE YOR283W-RELATED"/>
    <property type="match status" value="1"/>
</dbReference>
<dbReference type="SMART" id="SM00855">
    <property type="entry name" value="PGAM"/>
    <property type="match status" value="1"/>
</dbReference>
<organism evidence="1 2">
    <name type="scientific">Congregibacter brevis</name>
    <dbReference type="NCBI Taxonomy" id="3081201"/>
    <lineage>
        <taxon>Bacteria</taxon>
        <taxon>Pseudomonadati</taxon>
        <taxon>Pseudomonadota</taxon>
        <taxon>Gammaproteobacteria</taxon>
        <taxon>Cellvibrionales</taxon>
        <taxon>Halieaceae</taxon>
        <taxon>Congregibacter</taxon>
    </lineage>
</organism>